<reference evidence="7" key="1">
    <citation type="submission" date="2022-09" db="EMBL/GenBank/DDBJ databases">
        <title>Eubacterium sp. LFL-14 isolated from human feces.</title>
        <authorList>
            <person name="Liu F."/>
        </authorList>
    </citation>
    <scope>NUCLEOTIDE SEQUENCE</scope>
    <source>
        <strain evidence="7">LFL-14</strain>
    </source>
</reference>
<dbReference type="InterPro" id="IPR024002">
    <property type="entry name" value="For/NO2_transpt_CS"/>
</dbReference>
<evidence type="ECO:0000313" key="7">
    <source>
        <dbReference type="EMBL" id="MCT7399131.1"/>
    </source>
</evidence>
<dbReference type="PANTHER" id="PTHR30520">
    <property type="entry name" value="FORMATE TRANSPORTER-RELATED"/>
    <property type="match status" value="1"/>
</dbReference>
<dbReference type="InterPro" id="IPR000292">
    <property type="entry name" value="For/NO2_transpt"/>
</dbReference>
<keyword evidence="8" id="KW-1185">Reference proteome</keyword>
<evidence type="ECO:0000256" key="1">
    <source>
        <dbReference type="ARBA" id="ARBA00004141"/>
    </source>
</evidence>
<keyword evidence="3 6" id="KW-1133">Transmembrane helix</keyword>
<dbReference type="PROSITE" id="PS01005">
    <property type="entry name" value="FORMATE_NITRITE_TP_1"/>
    <property type="match status" value="1"/>
</dbReference>
<keyword evidence="4 6" id="KW-0472">Membrane</keyword>
<dbReference type="InterPro" id="IPR023271">
    <property type="entry name" value="Aquaporin-like"/>
</dbReference>
<evidence type="ECO:0000256" key="6">
    <source>
        <dbReference type="SAM" id="Phobius"/>
    </source>
</evidence>
<sequence length="266" mass="28709">MISTREATERYSKVGVVKGNLPTLKMLVLGIVAGFFISIAGTGAAAASCSLENAAIARLINACIFPAGLAMVVLNGSELFTGNNLMIISVLEKKLSVAKMLKNWVVVYIGSFIGSVVFTFLCTYGHVYTLFNGQLATNLLSTAVSKCNISFTDAIIKGIFCNILVCVAVFMTFMTESAASKIICLFFPIIVFVICAFEHSVANMSYISGGLFINQMYGNYGLDVTGLSWWNFIVKNLLPVTIGNIIGGVGIGVLYWYSNLYTPKQK</sequence>
<dbReference type="RefSeq" id="WP_147586488.1">
    <property type="nucleotide sequence ID" value="NZ_JAODBU010000007.1"/>
</dbReference>
<dbReference type="PANTHER" id="PTHR30520:SF6">
    <property type="entry name" value="FORMATE_NITRATE FAMILY TRANSPORTER (EUROFUNG)"/>
    <property type="match status" value="1"/>
</dbReference>
<feature type="transmembrane region" description="Helical" evidence="6">
    <location>
        <begin position="59"/>
        <end position="80"/>
    </location>
</feature>
<evidence type="ECO:0000313" key="8">
    <source>
        <dbReference type="Proteomes" id="UP001431199"/>
    </source>
</evidence>
<evidence type="ECO:0000256" key="5">
    <source>
        <dbReference type="ARBA" id="ARBA00049660"/>
    </source>
</evidence>
<keyword evidence="2 6" id="KW-0812">Transmembrane</keyword>
<feature type="transmembrane region" description="Helical" evidence="6">
    <location>
        <begin position="27"/>
        <end position="47"/>
    </location>
</feature>
<dbReference type="Pfam" id="PF01226">
    <property type="entry name" value="Form_Nir_trans"/>
    <property type="match status" value="1"/>
</dbReference>
<feature type="transmembrane region" description="Helical" evidence="6">
    <location>
        <begin position="101"/>
        <end position="127"/>
    </location>
</feature>
<gene>
    <name evidence="7" type="ORF">N5B56_08560</name>
</gene>
<proteinExistence type="inferred from homology"/>
<name>A0ABT2M0U7_9FIRM</name>
<evidence type="ECO:0000256" key="3">
    <source>
        <dbReference type="ARBA" id="ARBA00022989"/>
    </source>
</evidence>
<accession>A0ABT2M0U7</accession>
<comment type="similarity">
    <text evidence="5">Belongs to the FNT transporter (TC 1.A.16) family.</text>
</comment>
<dbReference type="EMBL" id="JAODBU010000007">
    <property type="protein sequence ID" value="MCT7399131.1"/>
    <property type="molecule type" value="Genomic_DNA"/>
</dbReference>
<feature type="transmembrane region" description="Helical" evidence="6">
    <location>
        <begin position="154"/>
        <end position="175"/>
    </location>
</feature>
<protein>
    <submittedName>
        <fullName evidence="7">Formate/nitrite transporter family protein</fullName>
    </submittedName>
</protein>
<comment type="subcellular location">
    <subcellularLocation>
        <location evidence="1">Membrane</location>
        <topology evidence="1">Multi-pass membrane protein</topology>
    </subcellularLocation>
</comment>
<evidence type="ECO:0000256" key="4">
    <source>
        <dbReference type="ARBA" id="ARBA00023136"/>
    </source>
</evidence>
<comment type="caution">
    <text evidence="7">The sequence shown here is derived from an EMBL/GenBank/DDBJ whole genome shotgun (WGS) entry which is preliminary data.</text>
</comment>
<dbReference type="Proteomes" id="UP001431199">
    <property type="component" value="Unassembled WGS sequence"/>
</dbReference>
<evidence type="ECO:0000256" key="2">
    <source>
        <dbReference type="ARBA" id="ARBA00022692"/>
    </source>
</evidence>
<dbReference type="PROSITE" id="PS01006">
    <property type="entry name" value="FORMATE_NITRITE_TP_2"/>
    <property type="match status" value="1"/>
</dbReference>
<feature type="transmembrane region" description="Helical" evidence="6">
    <location>
        <begin position="182"/>
        <end position="202"/>
    </location>
</feature>
<dbReference type="Gene3D" id="1.20.1080.10">
    <property type="entry name" value="Glycerol uptake facilitator protein"/>
    <property type="match status" value="1"/>
</dbReference>
<feature type="transmembrane region" description="Helical" evidence="6">
    <location>
        <begin position="237"/>
        <end position="257"/>
    </location>
</feature>
<organism evidence="7 8">
    <name type="scientific">Eubacterium album</name>
    <dbReference type="NCBI Taxonomy" id="2978477"/>
    <lineage>
        <taxon>Bacteria</taxon>
        <taxon>Bacillati</taxon>
        <taxon>Bacillota</taxon>
        <taxon>Clostridia</taxon>
        <taxon>Eubacteriales</taxon>
        <taxon>Eubacteriaceae</taxon>
        <taxon>Eubacterium</taxon>
    </lineage>
</organism>